<dbReference type="Gene3D" id="3.40.50.720">
    <property type="entry name" value="NAD(P)-binding Rossmann-like Domain"/>
    <property type="match status" value="1"/>
</dbReference>
<dbReference type="SUPFAM" id="SSF51735">
    <property type="entry name" value="NAD(P)-binding Rossmann-fold domains"/>
    <property type="match status" value="1"/>
</dbReference>
<dbReference type="InterPro" id="IPR036291">
    <property type="entry name" value="NAD(P)-bd_dom_sf"/>
</dbReference>
<dbReference type="PRINTS" id="PR00080">
    <property type="entry name" value="SDRFAMILY"/>
</dbReference>
<dbReference type="Pfam" id="PF00106">
    <property type="entry name" value="adh_short"/>
    <property type="match status" value="1"/>
</dbReference>
<dbReference type="InterPro" id="IPR002347">
    <property type="entry name" value="SDR_fam"/>
</dbReference>
<proteinExistence type="inferred from homology"/>
<gene>
    <name evidence="6" type="ORF">ABVK25_012081</name>
</gene>
<feature type="compositionally biased region" description="Polar residues" evidence="5">
    <location>
        <begin position="289"/>
        <end position="300"/>
    </location>
</feature>
<comment type="caution">
    <text evidence="6">The sequence shown here is derived from an EMBL/GenBank/DDBJ whole genome shotgun (WGS) entry which is preliminary data.</text>
</comment>
<dbReference type="PANTHER" id="PTHR44169:SF3">
    <property type="entry name" value="SHORT-CHAIN DEHYDROGENASE SRDE"/>
    <property type="match status" value="1"/>
</dbReference>
<dbReference type="PANTHER" id="PTHR44169">
    <property type="entry name" value="NADPH-DEPENDENT 1-ACYLDIHYDROXYACETONE PHOSPHATE REDUCTASE"/>
    <property type="match status" value="1"/>
</dbReference>
<dbReference type="Proteomes" id="UP001590951">
    <property type="component" value="Unassembled WGS sequence"/>
</dbReference>
<evidence type="ECO:0000256" key="4">
    <source>
        <dbReference type="RuleBase" id="RU000363"/>
    </source>
</evidence>
<evidence type="ECO:0000313" key="7">
    <source>
        <dbReference type="Proteomes" id="UP001590951"/>
    </source>
</evidence>
<evidence type="ECO:0000313" key="6">
    <source>
        <dbReference type="EMBL" id="KAL2045460.1"/>
    </source>
</evidence>
<sequence>MSDKKFALVTGCGEGGIGHALSSHLVDQGYSVISTLLPDEKEEHLLAKGIKVTRTDVTKDESVLELKDTVESITNGKLDMLINNAGIAYTMPAVDTDVRMVEKMYAVNVFGPMRMVHHLHRMIIACKGKIVNIGSIGGITPYVYGSTYNGSKAALVHWGATLRIEMLPFGVQVVNVISGEVGTNILKNDNFRTLPAGSVFSPVIDQFEAHVRRTPDTITPDAYATGVVKEITKARPKSWFWFGKQTTMIWSMHTFLPHTFWDWLFYGMFKFQKLEGAVKKDGVEKEQSQKPSVATNGVQP</sequence>
<evidence type="ECO:0000256" key="3">
    <source>
        <dbReference type="ARBA" id="ARBA00023002"/>
    </source>
</evidence>
<evidence type="ECO:0000256" key="1">
    <source>
        <dbReference type="ARBA" id="ARBA00006484"/>
    </source>
</evidence>
<accession>A0ABR4AJ35</accession>
<name>A0ABR4AJ35_9LECA</name>
<keyword evidence="2" id="KW-0521">NADP</keyword>
<organism evidence="6 7">
    <name type="scientific">Lepraria finkii</name>
    <dbReference type="NCBI Taxonomy" id="1340010"/>
    <lineage>
        <taxon>Eukaryota</taxon>
        <taxon>Fungi</taxon>
        <taxon>Dikarya</taxon>
        <taxon>Ascomycota</taxon>
        <taxon>Pezizomycotina</taxon>
        <taxon>Lecanoromycetes</taxon>
        <taxon>OSLEUM clade</taxon>
        <taxon>Lecanoromycetidae</taxon>
        <taxon>Lecanorales</taxon>
        <taxon>Lecanorineae</taxon>
        <taxon>Stereocaulaceae</taxon>
        <taxon>Lepraria</taxon>
    </lineage>
</organism>
<comment type="similarity">
    <text evidence="1 4">Belongs to the short-chain dehydrogenases/reductases (SDR) family.</text>
</comment>
<dbReference type="PROSITE" id="PS00061">
    <property type="entry name" value="ADH_SHORT"/>
    <property type="match status" value="1"/>
</dbReference>
<evidence type="ECO:0000256" key="5">
    <source>
        <dbReference type="SAM" id="MobiDB-lite"/>
    </source>
</evidence>
<dbReference type="InterPro" id="IPR020904">
    <property type="entry name" value="Sc_DH/Rdtase_CS"/>
</dbReference>
<evidence type="ECO:0008006" key="8">
    <source>
        <dbReference type="Google" id="ProtNLM"/>
    </source>
</evidence>
<dbReference type="PRINTS" id="PR00081">
    <property type="entry name" value="GDHRDH"/>
</dbReference>
<feature type="region of interest" description="Disordered" evidence="5">
    <location>
        <begin position="280"/>
        <end position="300"/>
    </location>
</feature>
<protein>
    <recommendedName>
        <fullName evidence="8">NAD(P)-binding protein</fullName>
    </recommendedName>
</protein>
<keyword evidence="3" id="KW-0560">Oxidoreductase</keyword>
<dbReference type="EMBL" id="JBHFEH010000141">
    <property type="protein sequence ID" value="KAL2045460.1"/>
    <property type="molecule type" value="Genomic_DNA"/>
</dbReference>
<evidence type="ECO:0000256" key="2">
    <source>
        <dbReference type="ARBA" id="ARBA00022857"/>
    </source>
</evidence>
<reference evidence="6 7" key="1">
    <citation type="submission" date="2024-09" db="EMBL/GenBank/DDBJ databases">
        <title>Rethinking Asexuality: The Enigmatic Case of Functional Sexual Genes in Lepraria (Stereocaulaceae).</title>
        <authorList>
            <person name="Doellman M."/>
            <person name="Sun Y."/>
            <person name="Barcenas-Pena A."/>
            <person name="Lumbsch H.T."/>
            <person name="Grewe F."/>
        </authorList>
    </citation>
    <scope>NUCLEOTIDE SEQUENCE [LARGE SCALE GENOMIC DNA]</scope>
    <source>
        <strain evidence="6 7">Grewe 0041</strain>
    </source>
</reference>
<keyword evidence="7" id="KW-1185">Reference proteome</keyword>